<accession>A0ABU9E223</accession>
<dbReference type="Pfam" id="PF14106">
    <property type="entry name" value="DUF4279"/>
    <property type="match status" value="1"/>
</dbReference>
<keyword evidence="2" id="KW-1185">Reference proteome</keyword>
<dbReference type="Proteomes" id="UP001491349">
    <property type="component" value="Unassembled WGS sequence"/>
</dbReference>
<dbReference type="RefSeq" id="WP_187660810.1">
    <property type="nucleotide sequence ID" value="NZ_JACTAB010000006.1"/>
</dbReference>
<organism evidence="1 2">
    <name type="scientific">Flavobacterium buctense</name>
    <dbReference type="NCBI Taxonomy" id="1648146"/>
    <lineage>
        <taxon>Bacteria</taxon>
        <taxon>Pseudomonadati</taxon>
        <taxon>Bacteroidota</taxon>
        <taxon>Flavobacteriia</taxon>
        <taxon>Flavobacteriales</taxon>
        <taxon>Flavobacteriaceae</taxon>
        <taxon>Flavobacterium</taxon>
    </lineage>
</organism>
<gene>
    <name evidence="1" type="ORF">WMW71_10145</name>
</gene>
<evidence type="ECO:0000313" key="2">
    <source>
        <dbReference type="Proteomes" id="UP001491349"/>
    </source>
</evidence>
<reference evidence="1 2" key="1">
    <citation type="submission" date="2024-04" db="EMBL/GenBank/DDBJ databases">
        <title>draft genome sequnece of Flavobacterium buctense JCM 30750.</title>
        <authorList>
            <person name="Kim D.-U."/>
        </authorList>
    </citation>
    <scope>NUCLEOTIDE SEQUENCE [LARGE SCALE GENOMIC DNA]</scope>
    <source>
        <strain evidence="1 2">JCM 30750</strain>
    </source>
</reference>
<proteinExistence type="predicted"/>
<dbReference type="InterPro" id="IPR025459">
    <property type="entry name" value="DUF4279"/>
</dbReference>
<evidence type="ECO:0000313" key="1">
    <source>
        <dbReference type="EMBL" id="MEK8180698.1"/>
    </source>
</evidence>
<comment type="caution">
    <text evidence="1">The sequence shown here is derived from an EMBL/GenBank/DDBJ whole genome shotgun (WGS) entry which is preliminary data.</text>
</comment>
<protein>
    <submittedName>
        <fullName evidence="1">DUF4279 domain-containing protein</fullName>
    </submittedName>
</protein>
<dbReference type="EMBL" id="JBBPCB010000006">
    <property type="protein sequence ID" value="MEK8180698.1"/>
    <property type="molecule type" value="Genomic_DNA"/>
</dbReference>
<name>A0ABU9E223_9FLAO</name>
<sequence>MKDTTGYTYFAIKTENENFGLQEFDKYLTVKPTSFQKMFEKGKVPVCTIWEYSTGNLTNPFFFEEIEKLIMKLNNHKVEFLKLKAENPEISFVLEVVIYLGDETPGLHFSKKILEFVNTVGGVIDCDIYNNK</sequence>